<evidence type="ECO:0000259" key="1">
    <source>
        <dbReference type="Pfam" id="PF00717"/>
    </source>
</evidence>
<dbReference type="CDD" id="cd06529">
    <property type="entry name" value="S24_LexA-like"/>
    <property type="match status" value="1"/>
</dbReference>
<evidence type="ECO:0000313" key="2">
    <source>
        <dbReference type="EMBL" id="MFB9353136.1"/>
    </source>
</evidence>
<gene>
    <name evidence="2" type="ORF">ACFFUA_38070</name>
</gene>
<feature type="domain" description="Peptidase S24/S26A/S26B/S26C" evidence="1">
    <location>
        <begin position="8"/>
        <end position="107"/>
    </location>
</feature>
<name>A0ABV5LMN9_9ACTN</name>
<dbReference type="InterPro" id="IPR039418">
    <property type="entry name" value="LexA-like"/>
</dbReference>
<accession>A0ABV5LMN9</accession>
<dbReference type="EMBL" id="JBHMDI010000364">
    <property type="protein sequence ID" value="MFB9353136.1"/>
    <property type="molecule type" value="Genomic_DNA"/>
</dbReference>
<dbReference type="InterPro" id="IPR036286">
    <property type="entry name" value="LexA/Signal_pep-like_sf"/>
</dbReference>
<dbReference type="SUPFAM" id="SSF51306">
    <property type="entry name" value="LexA/Signal peptidase"/>
    <property type="match status" value="1"/>
</dbReference>
<dbReference type="RefSeq" id="WP_380957969.1">
    <property type="nucleotide sequence ID" value="NZ_JBHMDI010000364.1"/>
</dbReference>
<keyword evidence="3" id="KW-1185">Reference proteome</keyword>
<dbReference type="PANTHER" id="PTHR33516:SF2">
    <property type="entry name" value="LEXA REPRESSOR-RELATED"/>
    <property type="match status" value="1"/>
</dbReference>
<reference evidence="2 3" key="1">
    <citation type="submission" date="2024-09" db="EMBL/GenBank/DDBJ databases">
        <authorList>
            <person name="Sun Q."/>
            <person name="Mori K."/>
        </authorList>
    </citation>
    <scope>NUCLEOTIDE SEQUENCE [LARGE SCALE GENOMIC DNA]</scope>
    <source>
        <strain evidence="2 3">JCM 9767</strain>
    </source>
</reference>
<comment type="caution">
    <text evidence="2">The sequence shown here is derived from an EMBL/GenBank/DDBJ whole genome shotgun (WGS) entry which is preliminary data.</text>
</comment>
<dbReference type="InterPro" id="IPR015927">
    <property type="entry name" value="Peptidase_S24_S26A/B/C"/>
</dbReference>
<evidence type="ECO:0000313" key="3">
    <source>
        <dbReference type="Proteomes" id="UP001589753"/>
    </source>
</evidence>
<protein>
    <submittedName>
        <fullName evidence="2">S24 family peptidase</fullName>
    </submittedName>
</protein>
<dbReference type="Pfam" id="PF00717">
    <property type="entry name" value="Peptidase_S24"/>
    <property type="match status" value="1"/>
</dbReference>
<feature type="non-terminal residue" evidence="2">
    <location>
        <position position="1"/>
    </location>
</feature>
<organism evidence="2 3">
    <name type="scientific">Streptomyces heliomycini</name>
    <dbReference type="NCBI Taxonomy" id="284032"/>
    <lineage>
        <taxon>Bacteria</taxon>
        <taxon>Bacillati</taxon>
        <taxon>Actinomycetota</taxon>
        <taxon>Actinomycetes</taxon>
        <taxon>Kitasatosporales</taxon>
        <taxon>Streptomycetaceae</taxon>
        <taxon>Streptomyces</taxon>
    </lineage>
</organism>
<dbReference type="Gene3D" id="2.10.109.10">
    <property type="entry name" value="Umud Fragment, subunit A"/>
    <property type="match status" value="1"/>
</dbReference>
<dbReference type="Proteomes" id="UP001589753">
    <property type="component" value="Unassembled WGS sequence"/>
</dbReference>
<dbReference type="PANTHER" id="PTHR33516">
    <property type="entry name" value="LEXA REPRESSOR"/>
    <property type="match status" value="1"/>
</dbReference>
<sequence>VCYVEEDPDAVTWHPRVAGGDKTFVLRVVGDSMLPDYPPGRLIFVDPERAPENGDDVIAVLTETDEATFKRLVEEPGSGRMLKAINPAWHQTYIPINGNCRIIGVVVADMRLR</sequence>
<proteinExistence type="predicted"/>
<dbReference type="InterPro" id="IPR050077">
    <property type="entry name" value="LexA_repressor"/>
</dbReference>